<evidence type="ECO:0000256" key="1">
    <source>
        <dbReference type="ARBA" id="ARBA00008416"/>
    </source>
</evidence>
<evidence type="ECO:0000259" key="3">
    <source>
        <dbReference type="Pfam" id="PF02678"/>
    </source>
</evidence>
<dbReference type="Gene3D" id="2.60.120.10">
    <property type="entry name" value="Jelly Rolls"/>
    <property type="match status" value="1"/>
</dbReference>
<dbReference type="RefSeq" id="WP_191242733.1">
    <property type="nucleotide sequence ID" value="NZ_BNAU01000001.1"/>
</dbReference>
<dbReference type="Proteomes" id="UP000605897">
    <property type="component" value="Unassembled WGS sequence"/>
</dbReference>
<evidence type="ECO:0000313" key="6">
    <source>
        <dbReference type="Proteomes" id="UP000605897"/>
    </source>
</evidence>
<dbReference type="InterPro" id="IPR011051">
    <property type="entry name" value="RmlC_Cupin_sf"/>
</dbReference>
<dbReference type="CDD" id="cd02909">
    <property type="entry name" value="cupin_pirin_N"/>
    <property type="match status" value="1"/>
</dbReference>
<dbReference type="InterPro" id="IPR012093">
    <property type="entry name" value="Pirin"/>
</dbReference>
<dbReference type="InterPro" id="IPR008778">
    <property type="entry name" value="Pirin_C_dom"/>
</dbReference>
<accession>A0ABQ3IF09</accession>
<evidence type="ECO:0000256" key="2">
    <source>
        <dbReference type="RuleBase" id="RU003457"/>
    </source>
</evidence>
<feature type="domain" description="Pirin N-terminal" evidence="3">
    <location>
        <begin position="40"/>
        <end position="140"/>
    </location>
</feature>
<dbReference type="SUPFAM" id="SSF51182">
    <property type="entry name" value="RmlC-like cupins"/>
    <property type="match status" value="1"/>
</dbReference>
<keyword evidence="6" id="KW-1185">Reference proteome</keyword>
<dbReference type="PIRSF" id="PIRSF006232">
    <property type="entry name" value="Pirin"/>
    <property type="match status" value="1"/>
</dbReference>
<name>A0ABQ3IF09_9PSEU</name>
<dbReference type="CDD" id="cd02247">
    <property type="entry name" value="cupin_pirin_C"/>
    <property type="match status" value="1"/>
</dbReference>
<gene>
    <name evidence="5" type="ORF">GCM10017786_03780</name>
</gene>
<dbReference type="Pfam" id="PF02678">
    <property type="entry name" value="Pirin"/>
    <property type="match status" value="1"/>
</dbReference>
<organism evidence="5 6">
    <name type="scientific">Amycolatopsis deserti</name>
    <dbReference type="NCBI Taxonomy" id="185696"/>
    <lineage>
        <taxon>Bacteria</taxon>
        <taxon>Bacillati</taxon>
        <taxon>Actinomycetota</taxon>
        <taxon>Actinomycetes</taxon>
        <taxon>Pseudonocardiales</taxon>
        <taxon>Pseudonocardiaceae</taxon>
        <taxon>Amycolatopsis</taxon>
    </lineage>
</organism>
<dbReference type="PANTHER" id="PTHR13903">
    <property type="entry name" value="PIRIN-RELATED"/>
    <property type="match status" value="1"/>
</dbReference>
<proteinExistence type="inferred from homology"/>
<dbReference type="Pfam" id="PF05726">
    <property type="entry name" value="Pirin_C"/>
    <property type="match status" value="1"/>
</dbReference>
<comment type="similarity">
    <text evidence="1 2">Belongs to the pirin family.</text>
</comment>
<dbReference type="InterPro" id="IPR003829">
    <property type="entry name" value="Pirin_N_dom"/>
</dbReference>
<protein>
    <recommendedName>
        <fullName evidence="7">Pirin</fullName>
    </recommendedName>
</protein>
<evidence type="ECO:0008006" key="7">
    <source>
        <dbReference type="Google" id="ProtNLM"/>
    </source>
</evidence>
<dbReference type="PANTHER" id="PTHR13903:SF8">
    <property type="entry name" value="PIRIN"/>
    <property type="match status" value="1"/>
</dbReference>
<comment type="caution">
    <text evidence="5">The sequence shown here is derived from an EMBL/GenBank/DDBJ whole genome shotgun (WGS) entry which is preliminary data.</text>
</comment>
<dbReference type="EMBL" id="BNAU01000001">
    <property type="protein sequence ID" value="GHE77555.1"/>
    <property type="molecule type" value="Genomic_DNA"/>
</dbReference>
<evidence type="ECO:0000259" key="4">
    <source>
        <dbReference type="Pfam" id="PF05726"/>
    </source>
</evidence>
<dbReference type="InterPro" id="IPR014710">
    <property type="entry name" value="RmlC-like_jellyroll"/>
</dbReference>
<reference evidence="6" key="1">
    <citation type="journal article" date="2019" name="Int. J. Syst. Evol. Microbiol.">
        <title>The Global Catalogue of Microorganisms (GCM) 10K type strain sequencing project: providing services to taxonomists for standard genome sequencing and annotation.</title>
        <authorList>
            <consortium name="The Broad Institute Genomics Platform"/>
            <consortium name="The Broad Institute Genome Sequencing Center for Infectious Disease"/>
            <person name="Wu L."/>
            <person name="Ma J."/>
        </authorList>
    </citation>
    <scope>NUCLEOTIDE SEQUENCE [LARGE SCALE GENOMIC DNA]</scope>
    <source>
        <strain evidence="6">CGMCC 4.7677</strain>
    </source>
</reference>
<sequence length="327" mass="34852">MSNVEADPAELVCGDRPAAARTVTVLTPRDVPLGGPRAIRVRRTLPQRQRSLIGAWCFADHYGPEDVTATGGMDVAPHPHTGLQTASWLFSGEIEHRDSLGTHALVRPGELNLMTGGHGIAHSEVSTPDTTTLHGVQLWIALPDEHRHTARDFRHHAPPVVELPGAAVRVFLGSLAGSTSPVPAFTPLLGAELTLDPGARVVLDVDPAFEHGVLQDLGGVTVAGTKLGNGDLAYLAPGAAELELVNDGSGPARVLLLGGTPFAEEIVMWWNFVGRSHEEIAAYREAWQAESEQFGRVEGYRGAVSRLPAPELPHARIKARRNPPAPA</sequence>
<evidence type="ECO:0000313" key="5">
    <source>
        <dbReference type="EMBL" id="GHE77555.1"/>
    </source>
</evidence>
<feature type="domain" description="Pirin C-terminal" evidence="4">
    <location>
        <begin position="191"/>
        <end position="289"/>
    </location>
</feature>